<evidence type="ECO:0000256" key="1">
    <source>
        <dbReference type="SAM" id="Phobius"/>
    </source>
</evidence>
<dbReference type="InterPro" id="IPR010982">
    <property type="entry name" value="Lambda_DNA-bd_dom_sf"/>
</dbReference>
<comment type="caution">
    <text evidence="3">The sequence shown here is derived from an EMBL/GenBank/DDBJ whole genome shotgun (WGS) entry which is preliminary data.</text>
</comment>
<feature type="transmembrane region" description="Helical" evidence="1">
    <location>
        <begin position="90"/>
        <end position="109"/>
    </location>
</feature>
<dbReference type="EMBL" id="BMKP01000013">
    <property type="protein sequence ID" value="GGF28721.1"/>
    <property type="molecule type" value="Genomic_DNA"/>
</dbReference>
<dbReference type="CDD" id="cd00093">
    <property type="entry name" value="HTH_XRE"/>
    <property type="match status" value="1"/>
</dbReference>
<dbReference type="SUPFAM" id="SSF47413">
    <property type="entry name" value="lambda repressor-like DNA-binding domains"/>
    <property type="match status" value="1"/>
</dbReference>
<reference evidence="4" key="1">
    <citation type="journal article" date="2019" name="Int. J. Syst. Evol. Microbiol.">
        <title>The Global Catalogue of Microorganisms (GCM) 10K type strain sequencing project: providing services to taxonomists for standard genome sequencing and annotation.</title>
        <authorList>
            <consortium name="The Broad Institute Genomics Platform"/>
            <consortium name="The Broad Institute Genome Sequencing Center for Infectious Disease"/>
            <person name="Wu L."/>
            <person name="Ma J."/>
        </authorList>
    </citation>
    <scope>NUCLEOTIDE SEQUENCE [LARGE SCALE GENOMIC DNA]</scope>
    <source>
        <strain evidence="4">CGMCC 1.16060</strain>
    </source>
</reference>
<proteinExistence type="predicted"/>
<dbReference type="Gene3D" id="1.10.260.40">
    <property type="entry name" value="lambda repressor-like DNA-binding domains"/>
    <property type="match status" value="1"/>
</dbReference>
<organism evidence="3 4">
    <name type="scientific">Flavobacterium limi</name>
    <dbReference type="NCBI Taxonomy" id="2045105"/>
    <lineage>
        <taxon>Bacteria</taxon>
        <taxon>Pseudomonadati</taxon>
        <taxon>Bacteroidota</taxon>
        <taxon>Flavobacteriia</taxon>
        <taxon>Flavobacteriales</taxon>
        <taxon>Flavobacteriaceae</taxon>
        <taxon>Flavobacterium</taxon>
    </lineage>
</organism>
<sequence>MKYDSIKVGQCIKSVRIAKGLTQIQLAEASGISLRSIQRIENGEVEARNYTLTVLQEKLNFELNDTHLKIKSQSQYDEKNGIKISRTKKIIYSYFGAVGIFIVSGYFLTMSASFPETNFELYSFMIATIAAYSLVLLLVWKNG</sequence>
<feature type="transmembrane region" description="Helical" evidence="1">
    <location>
        <begin position="121"/>
        <end position="140"/>
    </location>
</feature>
<keyword evidence="1" id="KW-1133">Transmembrane helix</keyword>
<feature type="domain" description="HTH cro/C1-type" evidence="2">
    <location>
        <begin position="12"/>
        <end position="66"/>
    </location>
</feature>
<dbReference type="PROSITE" id="PS50943">
    <property type="entry name" value="HTH_CROC1"/>
    <property type="match status" value="1"/>
</dbReference>
<keyword evidence="1" id="KW-0472">Membrane</keyword>
<evidence type="ECO:0000259" key="2">
    <source>
        <dbReference type="PROSITE" id="PS50943"/>
    </source>
</evidence>
<keyword evidence="4" id="KW-1185">Reference proteome</keyword>
<evidence type="ECO:0000313" key="3">
    <source>
        <dbReference type="EMBL" id="GGF28721.1"/>
    </source>
</evidence>
<accession>A0ABQ1UWI9</accession>
<evidence type="ECO:0000313" key="4">
    <source>
        <dbReference type="Proteomes" id="UP000655016"/>
    </source>
</evidence>
<protein>
    <recommendedName>
        <fullName evidence="2">HTH cro/C1-type domain-containing protein</fullName>
    </recommendedName>
</protein>
<gene>
    <name evidence="3" type="ORF">GCM10011518_42550</name>
</gene>
<name>A0ABQ1UWI9_9FLAO</name>
<dbReference type="SMART" id="SM00530">
    <property type="entry name" value="HTH_XRE"/>
    <property type="match status" value="1"/>
</dbReference>
<dbReference type="Proteomes" id="UP000655016">
    <property type="component" value="Unassembled WGS sequence"/>
</dbReference>
<keyword evidence="1" id="KW-0812">Transmembrane</keyword>
<dbReference type="InterPro" id="IPR001387">
    <property type="entry name" value="Cro/C1-type_HTH"/>
</dbReference>
<dbReference type="RefSeq" id="WP_163396461.1">
    <property type="nucleotide sequence ID" value="NZ_BMKP01000013.1"/>
</dbReference>
<dbReference type="Pfam" id="PF01381">
    <property type="entry name" value="HTH_3"/>
    <property type="match status" value="1"/>
</dbReference>